<dbReference type="InterPro" id="IPR006094">
    <property type="entry name" value="Oxid_FAD_bind_N"/>
</dbReference>
<dbReference type="PANTHER" id="PTHR43762:SF1">
    <property type="entry name" value="D-ARABINONO-1,4-LACTONE OXIDASE"/>
    <property type="match status" value="1"/>
</dbReference>
<evidence type="ECO:0000259" key="4">
    <source>
        <dbReference type="PROSITE" id="PS51387"/>
    </source>
</evidence>
<dbReference type="InterPro" id="IPR007173">
    <property type="entry name" value="ALO_C"/>
</dbReference>
<dbReference type="AlphaFoldDB" id="A0A061R9J8"/>
<accession>A0A061R9J8</accession>
<gene>
    <name evidence="5" type="ORF">TSPGSL018_8290</name>
</gene>
<evidence type="ECO:0000313" key="5">
    <source>
        <dbReference type="EMBL" id="JAC68628.1"/>
    </source>
</evidence>
<dbReference type="Pfam" id="PF01565">
    <property type="entry name" value="FAD_binding_4"/>
    <property type="match status" value="1"/>
</dbReference>
<dbReference type="PANTHER" id="PTHR43762">
    <property type="entry name" value="L-GULONOLACTONE OXIDASE"/>
    <property type="match status" value="1"/>
</dbReference>
<dbReference type="NCBIfam" id="TIGR01676">
    <property type="entry name" value="GLDHase"/>
    <property type="match status" value="1"/>
</dbReference>
<dbReference type="Gene3D" id="3.30.43.10">
    <property type="entry name" value="Uridine Diphospho-n-acetylenolpyruvylglucosamine Reductase, domain 2"/>
    <property type="match status" value="1"/>
</dbReference>
<protein>
    <submittedName>
        <fullName evidence="5">L-galactono-1,4-lactone dehydorogenase</fullName>
    </submittedName>
</protein>
<evidence type="ECO:0000256" key="3">
    <source>
        <dbReference type="ARBA" id="ARBA00023002"/>
    </source>
</evidence>
<dbReference type="UniPathway" id="UPA00132"/>
<dbReference type="InterPro" id="IPR016166">
    <property type="entry name" value="FAD-bd_PCMH"/>
</dbReference>
<keyword evidence="3" id="KW-0560">Oxidoreductase</keyword>
<dbReference type="EMBL" id="GBEZ01017736">
    <property type="protein sequence ID" value="JAC68628.1"/>
    <property type="molecule type" value="Transcribed_RNA"/>
</dbReference>
<feature type="domain" description="FAD-binding PCMH-type" evidence="4">
    <location>
        <begin position="100"/>
        <end position="270"/>
    </location>
</feature>
<organism evidence="5">
    <name type="scientific">Tetraselmis sp. GSL018</name>
    <dbReference type="NCBI Taxonomy" id="582737"/>
    <lineage>
        <taxon>Eukaryota</taxon>
        <taxon>Viridiplantae</taxon>
        <taxon>Chlorophyta</taxon>
        <taxon>core chlorophytes</taxon>
        <taxon>Chlorodendrophyceae</taxon>
        <taxon>Chlorodendrales</taxon>
        <taxon>Chlorodendraceae</taxon>
        <taxon>Tetraselmis</taxon>
    </lineage>
</organism>
<comment type="pathway">
    <text evidence="2">Cofactor biosynthesis; L-ascorbate biosynthesis.</text>
</comment>
<dbReference type="SUPFAM" id="SSF56176">
    <property type="entry name" value="FAD-binding/transporter-associated domain-like"/>
    <property type="match status" value="1"/>
</dbReference>
<dbReference type="GO" id="GO:0003885">
    <property type="term" value="F:D-arabinono-1,4-lactone oxidase activity"/>
    <property type="evidence" value="ECO:0007669"/>
    <property type="project" value="InterPro"/>
</dbReference>
<dbReference type="InterPro" id="IPR016169">
    <property type="entry name" value="FAD-bd_PCMH_sub2"/>
</dbReference>
<dbReference type="GO" id="GO:0019853">
    <property type="term" value="P:L-ascorbic acid biosynthetic process"/>
    <property type="evidence" value="ECO:0007669"/>
    <property type="project" value="UniProtKB-UniPathway"/>
</dbReference>
<dbReference type="PROSITE" id="PS51387">
    <property type="entry name" value="FAD_PCMH"/>
    <property type="match status" value="1"/>
</dbReference>
<dbReference type="Pfam" id="PF04030">
    <property type="entry name" value="ALO"/>
    <property type="match status" value="1"/>
</dbReference>
<reference evidence="5" key="1">
    <citation type="submission" date="2014-05" db="EMBL/GenBank/DDBJ databases">
        <title>The transcriptome of the halophilic microalga Tetraselmis sp. GSL018 isolated from the Great Salt Lake, Utah.</title>
        <authorList>
            <person name="Jinkerson R.E."/>
            <person name="D'Adamo S."/>
            <person name="Posewitz M.C."/>
        </authorList>
    </citation>
    <scope>NUCLEOTIDE SEQUENCE</scope>
    <source>
        <strain evidence="5">GSL018</strain>
    </source>
</reference>
<dbReference type="Gene3D" id="3.30.465.10">
    <property type="match status" value="1"/>
</dbReference>
<evidence type="ECO:0000256" key="1">
    <source>
        <dbReference type="ARBA" id="ARBA00001974"/>
    </source>
</evidence>
<dbReference type="GO" id="GO:0016633">
    <property type="term" value="F:galactonolactone dehydrogenase activity"/>
    <property type="evidence" value="ECO:0007669"/>
    <property type="project" value="InterPro"/>
</dbReference>
<dbReference type="Gene3D" id="3.30.70.2520">
    <property type="match status" value="1"/>
</dbReference>
<dbReference type="GO" id="GO:0016020">
    <property type="term" value="C:membrane"/>
    <property type="evidence" value="ECO:0007669"/>
    <property type="project" value="InterPro"/>
</dbReference>
<dbReference type="InterPro" id="IPR010031">
    <property type="entry name" value="FAD_lactone_oxidase-like"/>
</dbReference>
<dbReference type="PIRSF" id="PIRSF000136">
    <property type="entry name" value="LGO_GLO"/>
    <property type="match status" value="1"/>
</dbReference>
<dbReference type="GO" id="GO:0071949">
    <property type="term" value="F:FAD binding"/>
    <property type="evidence" value="ECO:0007669"/>
    <property type="project" value="InterPro"/>
</dbReference>
<comment type="cofactor">
    <cofactor evidence="1">
        <name>FAD</name>
        <dbReference type="ChEBI" id="CHEBI:57692"/>
    </cofactor>
</comment>
<dbReference type="InterPro" id="IPR016167">
    <property type="entry name" value="FAD-bd_PCMH_sub1"/>
</dbReference>
<sequence>MNSLAPFRAVGRRCVSVTKGLVGSVRAQARASERCFSAAAQEAGQKTEGTGGGRNLAAIAGVAVFAGAGYALWRRDQSATSTEVNQELGGAHLVNWSGTHEVTPQRLYQPETLEELERIVAEAHNEGRKIRAVGSGLSPNGIAFSEQCMISMGLLDKVLSVDEGAGRVTVQAGARVQDVVEALRPHGLTLQNFASIREQQIGGFTQVGAHGTGAAIPPVDEQVVSMKLVTPGQGTVELSESVNPELFRLARCGLGALGVVAEVTLQCVPAHRLVETTWVSSMAEVKKKHASWLRENQHLRYMWIPYTDTVVVVANNRADKAARSSWLPAWLGGAAATPKVAPSDLPEEEKTAEMRALLQDMKMEMSTKELMKQTAFQLRDELVARDPMNPEWIARVNRAEAEYWKLSTGVREGWSDEMLGFDCGGQQWVLEVAFPTGTLRSPSFADLAYMEQLLEKIEAHQIPAPAPIEQRWTSASSSPMSPAYSADPEALFSWVGVIMYLPPDDLQQRAEITSRFHDYTDLVYTYLVPQYGASEHWAKIELPHSYDDRELMQNRLKGRYPVSDFNAARKIFDPKNIMANDIVDKLFPMP</sequence>
<evidence type="ECO:0000256" key="2">
    <source>
        <dbReference type="ARBA" id="ARBA00005147"/>
    </source>
</evidence>
<dbReference type="InterPro" id="IPR036318">
    <property type="entry name" value="FAD-bd_PCMH-like_sf"/>
</dbReference>
<dbReference type="InterPro" id="IPR010029">
    <property type="entry name" value="GL_DH"/>
</dbReference>
<name>A0A061R9J8_9CHLO</name>
<proteinExistence type="predicted"/>